<feature type="domain" description="HTH tetR-type" evidence="3">
    <location>
        <begin position="14"/>
        <end position="74"/>
    </location>
</feature>
<dbReference type="EMBL" id="PTRA01000009">
    <property type="protein sequence ID" value="PQA53449.1"/>
    <property type="molecule type" value="Genomic_DNA"/>
</dbReference>
<dbReference type="PANTHER" id="PTHR43479:SF11">
    <property type="entry name" value="ACREF_ENVCD OPERON REPRESSOR-RELATED"/>
    <property type="match status" value="1"/>
</dbReference>
<evidence type="ECO:0000256" key="1">
    <source>
        <dbReference type="ARBA" id="ARBA00023125"/>
    </source>
</evidence>
<dbReference type="InterPro" id="IPR050624">
    <property type="entry name" value="HTH-type_Tx_Regulator"/>
</dbReference>
<dbReference type="InterPro" id="IPR001647">
    <property type="entry name" value="HTH_TetR"/>
</dbReference>
<organism evidence="4 5">
    <name type="scientific">Siphonobacter curvatus</name>
    <dbReference type="NCBI Taxonomy" id="2094562"/>
    <lineage>
        <taxon>Bacteria</taxon>
        <taxon>Pseudomonadati</taxon>
        <taxon>Bacteroidota</taxon>
        <taxon>Cytophagia</taxon>
        <taxon>Cytophagales</taxon>
        <taxon>Cytophagaceae</taxon>
        <taxon>Siphonobacter</taxon>
    </lineage>
</organism>
<protein>
    <recommendedName>
        <fullName evidence="3">HTH tetR-type domain-containing protein</fullName>
    </recommendedName>
</protein>
<dbReference type="AlphaFoldDB" id="A0A2S7IFC3"/>
<dbReference type="PANTHER" id="PTHR43479">
    <property type="entry name" value="ACREF/ENVCD OPERON REPRESSOR-RELATED"/>
    <property type="match status" value="1"/>
</dbReference>
<evidence type="ECO:0000313" key="5">
    <source>
        <dbReference type="Proteomes" id="UP000239590"/>
    </source>
</evidence>
<accession>A0A2S7IFC3</accession>
<reference evidence="5" key="1">
    <citation type="submission" date="2018-02" db="EMBL/GenBank/DDBJ databases">
        <title>Genome sequencing of Solimonas sp. HR-BB.</title>
        <authorList>
            <person name="Lee Y."/>
            <person name="Jeon C.O."/>
        </authorList>
    </citation>
    <scope>NUCLEOTIDE SEQUENCE [LARGE SCALE GENOMIC DNA]</scope>
    <source>
        <strain evidence="5">HR-U</strain>
    </source>
</reference>
<keyword evidence="5" id="KW-1185">Reference proteome</keyword>
<dbReference type="Gene3D" id="1.10.357.10">
    <property type="entry name" value="Tetracycline Repressor, domain 2"/>
    <property type="match status" value="1"/>
</dbReference>
<dbReference type="PROSITE" id="PS50977">
    <property type="entry name" value="HTH_TETR_2"/>
    <property type="match status" value="1"/>
</dbReference>
<keyword evidence="1 2" id="KW-0238">DNA-binding</keyword>
<comment type="caution">
    <text evidence="4">The sequence shown here is derived from an EMBL/GenBank/DDBJ whole genome shotgun (WGS) entry which is preliminary data.</text>
</comment>
<feature type="DNA-binding region" description="H-T-H motif" evidence="2">
    <location>
        <begin position="37"/>
        <end position="56"/>
    </location>
</feature>
<evidence type="ECO:0000256" key="2">
    <source>
        <dbReference type="PROSITE-ProRule" id="PRU00335"/>
    </source>
</evidence>
<dbReference type="GO" id="GO:0003677">
    <property type="term" value="F:DNA binding"/>
    <property type="evidence" value="ECO:0007669"/>
    <property type="project" value="UniProtKB-UniRule"/>
</dbReference>
<evidence type="ECO:0000313" key="4">
    <source>
        <dbReference type="EMBL" id="PQA53449.1"/>
    </source>
</evidence>
<dbReference type="PRINTS" id="PR00455">
    <property type="entry name" value="HTHTETR"/>
</dbReference>
<dbReference type="Pfam" id="PF00440">
    <property type="entry name" value="TetR_N"/>
    <property type="match status" value="1"/>
</dbReference>
<dbReference type="InterPro" id="IPR009057">
    <property type="entry name" value="Homeodomain-like_sf"/>
</dbReference>
<evidence type="ECO:0000259" key="3">
    <source>
        <dbReference type="PROSITE" id="PS50977"/>
    </source>
</evidence>
<proteinExistence type="predicted"/>
<dbReference type="InterPro" id="IPR036271">
    <property type="entry name" value="Tet_transcr_reg_TetR-rel_C_sf"/>
</dbReference>
<dbReference type="SUPFAM" id="SSF46689">
    <property type="entry name" value="Homeodomain-like"/>
    <property type="match status" value="1"/>
</dbReference>
<dbReference type="OrthoDB" id="594604at2"/>
<gene>
    <name evidence="4" type="ORF">C5O19_24725</name>
</gene>
<name>A0A2S7IFC3_9BACT</name>
<dbReference type="Proteomes" id="UP000239590">
    <property type="component" value="Unassembled WGS sequence"/>
</dbReference>
<dbReference type="RefSeq" id="WP_104716047.1">
    <property type="nucleotide sequence ID" value="NZ_PTRA01000009.1"/>
</dbReference>
<dbReference type="SUPFAM" id="SSF48498">
    <property type="entry name" value="Tetracyclin repressor-like, C-terminal domain"/>
    <property type="match status" value="1"/>
</dbReference>
<sequence length="197" mass="22470">MEPAHIKRKKIAQETLRHQLLDAALRIANEQSWEAVTIRRIAESVAYTTTIVYSHFDSKEALLQALSDRGFTQLYELFDAAGSKTTDPSEQLLSLSLANWDFAVANPTLYQLMFTLKPPSPQTVSQPMIELKTVFRNLTGQADHELDNLILNWICLRQGCINTLLGFTRGMSQRLSEEVAKDLYIKFIHRFIESIAR</sequence>